<proteinExistence type="predicted"/>
<evidence type="ECO:0000256" key="1">
    <source>
        <dbReference type="ARBA" id="ARBA00003535"/>
    </source>
</evidence>
<dbReference type="GO" id="GO:0018580">
    <property type="term" value="F:nitronate monooxygenase activity"/>
    <property type="evidence" value="ECO:0007669"/>
    <property type="project" value="InterPro"/>
</dbReference>
<keyword evidence="3" id="KW-0285">Flavoprotein</keyword>
<evidence type="ECO:0000256" key="5">
    <source>
        <dbReference type="ARBA" id="ARBA00023002"/>
    </source>
</evidence>
<dbReference type="Gene3D" id="3.20.20.70">
    <property type="entry name" value="Aldolase class I"/>
    <property type="match status" value="1"/>
</dbReference>
<dbReference type="PANTHER" id="PTHR32332">
    <property type="entry name" value="2-NITROPROPANE DIOXYGENASE"/>
    <property type="match status" value="1"/>
</dbReference>
<dbReference type="EMBL" id="LWLV01002295">
    <property type="protein sequence ID" value="OTA40239.1"/>
    <property type="molecule type" value="Genomic_DNA"/>
</dbReference>
<evidence type="ECO:0000256" key="4">
    <source>
        <dbReference type="ARBA" id="ARBA00022643"/>
    </source>
</evidence>
<name>A0A1Y2T1L0_SYMTR</name>
<feature type="region of interest" description="Disordered" evidence="6">
    <location>
        <begin position="153"/>
        <end position="177"/>
    </location>
</feature>
<evidence type="ECO:0000256" key="6">
    <source>
        <dbReference type="SAM" id="MobiDB-lite"/>
    </source>
</evidence>
<evidence type="ECO:0000313" key="8">
    <source>
        <dbReference type="Proteomes" id="UP000194267"/>
    </source>
</evidence>
<keyword evidence="4" id="KW-0288">FMN</keyword>
<organism evidence="7 8">
    <name type="scientific">Symbiobacterium thermophilum</name>
    <dbReference type="NCBI Taxonomy" id="2734"/>
    <lineage>
        <taxon>Bacteria</taxon>
        <taxon>Bacillati</taxon>
        <taxon>Bacillota</taxon>
        <taxon>Clostridia</taxon>
        <taxon>Eubacteriales</taxon>
        <taxon>Symbiobacteriaceae</taxon>
        <taxon>Symbiobacterium</taxon>
    </lineage>
</organism>
<evidence type="ECO:0000256" key="2">
    <source>
        <dbReference type="ARBA" id="ARBA00013457"/>
    </source>
</evidence>
<dbReference type="AlphaFoldDB" id="A0A1Y2T1L0"/>
<evidence type="ECO:0000313" key="7">
    <source>
        <dbReference type="EMBL" id="OTA40239.1"/>
    </source>
</evidence>
<protein>
    <recommendedName>
        <fullName evidence="2">Probable nitronate monooxygenase</fullName>
    </recommendedName>
</protein>
<dbReference type="CDD" id="cd04730">
    <property type="entry name" value="NPD_like"/>
    <property type="match status" value="1"/>
</dbReference>
<reference evidence="8" key="1">
    <citation type="submission" date="2016-04" db="EMBL/GenBank/DDBJ databases">
        <authorList>
            <person name="Antunes L.P."/>
            <person name="Martins L.F."/>
            <person name="Pereira R.V."/>
            <person name="Thomas A.M."/>
            <person name="Barbosa D."/>
            <person name="Nascimento L."/>
            <person name="Silva G.M."/>
            <person name="Condomitti G.W."/>
            <person name="Digiampietri L.A."/>
            <person name="Lombardi K.C."/>
            <person name="Ramos P.L."/>
            <person name="Quaggio R.B."/>
            <person name="Oliveira J.C."/>
            <person name="Pascon R.C."/>
            <person name="Cruz J.B."/>
            <person name="Silva A.M."/>
            <person name="Setubal J.C."/>
        </authorList>
    </citation>
    <scope>NUCLEOTIDE SEQUENCE [LARGE SCALE GENOMIC DNA]</scope>
</reference>
<dbReference type="Proteomes" id="UP000194267">
    <property type="component" value="Unassembled WGS sequence"/>
</dbReference>
<dbReference type="Pfam" id="PF03060">
    <property type="entry name" value="NMO"/>
    <property type="match status" value="1"/>
</dbReference>
<keyword evidence="5" id="KW-0560">Oxidoreductase</keyword>
<feature type="compositionally biased region" description="Low complexity" evidence="6">
    <location>
        <begin position="165"/>
        <end position="177"/>
    </location>
</feature>
<dbReference type="InterPro" id="IPR004136">
    <property type="entry name" value="NMO"/>
</dbReference>
<dbReference type="SUPFAM" id="SSF51412">
    <property type="entry name" value="Inosine monophosphate dehydrogenase (IMPDH)"/>
    <property type="match status" value="1"/>
</dbReference>
<sequence>MDYVAIGAGFARGPFRKLHEAGIPGFCIISSVKAARIVARTPGVAGVVVESGQAGGHLGPEDPEISTWELFPPVRAALREAGFAGPIIAAGGLLTRQDVLRALAMGADGVQMGIRFAMTEESAASAEMKARWLAATGSQVTDWSPTGYKSRAIVPTSPSRPCPAPGKTAAPTAAPTA</sequence>
<evidence type="ECO:0000256" key="3">
    <source>
        <dbReference type="ARBA" id="ARBA00022630"/>
    </source>
</evidence>
<accession>A0A1Y2T1L0</accession>
<dbReference type="InterPro" id="IPR013785">
    <property type="entry name" value="Aldolase_TIM"/>
</dbReference>
<comment type="caution">
    <text evidence="7">The sequence shown here is derived from an EMBL/GenBank/DDBJ whole genome shotgun (WGS) entry which is preliminary data.</text>
</comment>
<gene>
    <name evidence="7" type="ORF">A6D92_20905</name>
</gene>
<comment type="function">
    <text evidence="1">Nitronate monooxygenase that uses molecular oxygen to catalyze the oxidative denitrification of alkyl nitronates. Acts on propionate 3-nitronate (P3N), the presumed physiological substrate. Probably functions in the detoxification of P3N, a metabolic poison produced by plants and fungi as a defense mechanism.</text>
</comment>